<evidence type="ECO:0000313" key="3">
    <source>
        <dbReference type="Proteomes" id="UP001633002"/>
    </source>
</evidence>
<organism evidence="2 3">
    <name type="scientific">Riccia sorocarpa</name>
    <dbReference type="NCBI Taxonomy" id="122646"/>
    <lineage>
        <taxon>Eukaryota</taxon>
        <taxon>Viridiplantae</taxon>
        <taxon>Streptophyta</taxon>
        <taxon>Embryophyta</taxon>
        <taxon>Marchantiophyta</taxon>
        <taxon>Marchantiopsida</taxon>
        <taxon>Marchantiidae</taxon>
        <taxon>Marchantiales</taxon>
        <taxon>Ricciaceae</taxon>
        <taxon>Riccia</taxon>
    </lineage>
</organism>
<feature type="region of interest" description="Disordered" evidence="1">
    <location>
        <begin position="72"/>
        <end position="101"/>
    </location>
</feature>
<gene>
    <name evidence="2" type="ORF">R1sor_009843</name>
</gene>
<comment type="caution">
    <text evidence="2">The sequence shown here is derived from an EMBL/GenBank/DDBJ whole genome shotgun (WGS) entry which is preliminary data.</text>
</comment>
<proteinExistence type="predicted"/>
<dbReference type="EMBL" id="JBJQOH010000002">
    <property type="protein sequence ID" value="KAL3695767.1"/>
    <property type="molecule type" value="Genomic_DNA"/>
</dbReference>
<evidence type="ECO:0000313" key="2">
    <source>
        <dbReference type="EMBL" id="KAL3695767.1"/>
    </source>
</evidence>
<evidence type="ECO:0000256" key="1">
    <source>
        <dbReference type="SAM" id="MobiDB-lite"/>
    </source>
</evidence>
<dbReference type="Proteomes" id="UP001633002">
    <property type="component" value="Unassembled WGS sequence"/>
</dbReference>
<protein>
    <submittedName>
        <fullName evidence="2">Uncharacterized protein</fullName>
    </submittedName>
</protein>
<keyword evidence="3" id="KW-1185">Reference proteome</keyword>
<sequence length="209" mass="22542">MMDSLSSCCRHFLADEIAAELLHDGLLEDPSCRKSSAGAAGVKARARLLSAATRSQPLRYNYEQQGFVERKSTDGAYSKGGGGKFSRRKEDKENLQQPPLSRTFSTFSATDKATYRRVASALPLSTPKNMQPTVVECVSCGKGLGIVVQGFSAGAASSFCKACKPAGGAGTWDKSTSRSSSVKTFIKKKTMLNYCRKLLGLSKTYQNNK</sequence>
<name>A0ABD3HZ15_9MARC</name>
<accession>A0ABD3HZ15</accession>
<dbReference type="AlphaFoldDB" id="A0ABD3HZ15"/>
<reference evidence="2 3" key="1">
    <citation type="submission" date="2024-09" db="EMBL/GenBank/DDBJ databases">
        <title>Chromosome-scale assembly of Riccia sorocarpa.</title>
        <authorList>
            <person name="Paukszto L."/>
        </authorList>
    </citation>
    <scope>NUCLEOTIDE SEQUENCE [LARGE SCALE GENOMIC DNA]</scope>
    <source>
        <strain evidence="2">LP-2024</strain>
        <tissue evidence="2">Aerial parts of the thallus</tissue>
    </source>
</reference>